<keyword evidence="2" id="KW-0472">Membrane</keyword>
<proteinExistence type="inferred from homology"/>
<dbReference type="PANTHER" id="PTHR33219">
    <property type="entry name" value="YLMG HOMOLOG PROTEIN 2, CHLOROPLASTIC"/>
    <property type="match status" value="1"/>
</dbReference>
<dbReference type="AlphaFoldDB" id="A0A348HBS0"/>
<evidence type="ECO:0000256" key="2">
    <source>
        <dbReference type="SAM" id="Phobius"/>
    </source>
</evidence>
<name>A0A348HBS0_9GAMM</name>
<dbReference type="KEGG" id="zpl:ZBT109_0276"/>
<organism evidence="3 4">
    <name type="scientific">Zymobacter palmae</name>
    <dbReference type="NCBI Taxonomy" id="33074"/>
    <lineage>
        <taxon>Bacteria</taxon>
        <taxon>Pseudomonadati</taxon>
        <taxon>Pseudomonadota</taxon>
        <taxon>Gammaproteobacteria</taxon>
        <taxon>Oceanospirillales</taxon>
        <taxon>Halomonadaceae</taxon>
        <taxon>Zymobacter group</taxon>
        <taxon>Zymobacter</taxon>
    </lineage>
</organism>
<evidence type="ECO:0000313" key="4">
    <source>
        <dbReference type="Proteomes" id="UP000267342"/>
    </source>
</evidence>
<keyword evidence="2" id="KW-0812">Transmembrane</keyword>
<dbReference type="Proteomes" id="UP000267342">
    <property type="component" value="Chromosome"/>
</dbReference>
<dbReference type="EMBL" id="AP018933">
    <property type="protein sequence ID" value="BBG29072.1"/>
    <property type="molecule type" value="Genomic_DNA"/>
</dbReference>
<dbReference type="RefSeq" id="WP_051523903.1">
    <property type="nucleotide sequence ID" value="NZ_AP018933.1"/>
</dbReference>
<gene>
    <name evidence="3" type="ORF">ZBT109_0276</name>
</gene>
<feature type="transmembrane region" description="Helical" evidence="2">
    <location>
        <begin position="6"/>
        <end position="25"/>
    </location>
</feature>
<dbReference type="PANTHER" id="PTHR33219:SF14">
    <property type="entry name" value="PROTEIN COFACTOR ASSEMBLY OF COMPLEX C SUBUNIT B CCB3, CHLOROPLASTIC-RELATED"/>
    <property type="match status" value="1"/>
</dbReference>
<dbReference type="GO" id="GO:0016020">
    <property type="term" value="C:membrane"/>
    <property type="evidence" value="ECO:0007669"/>
    <property type="project" value="InterPro"/>
</dbReference>
<reference evidence="3 4" key="1">
    <citation type="submission" date="2018-09" db="EMBL/GenBank/DDBJ databases">
        <title>Zymobacter palmae IAM14233 (=T109) whole genome analysis.</title>
        <authorList>
            <person name="Yanase H."/>
        </authorList>
    </citation>
    <scope>NUCLEOTIDE SEQUENCE [LARGE SCALE GENOMIC DNA]</scope>
    <source>
        <strain evidence="3 4">IAM14233</strain>
    </source>
</reference>
<dbReference type="InterPro" id="IPR003425">
    <property type="entry name" value="CCB3/YggT"/>
</dbReference>
<protein>
    <submittedName>
        <fullName evidence="3">Predicted integral membrane protein</fullName>
    </submittedName>
</protein>
<feature type="transmembrane region" description="Helical" evidence="2">
    <location>
        <begin position="86"/>
        <end position="104"/>
    </location>
</feature>
<dbReference type="Pfam" id="PF02325">
    <property type="entry name" value="CCB3_YggT"/>
    <property type="match status" value="2"/>
</dbReference>
<feature type="transmembrane region" description="Helical" evidence="2">
    <location>
        <begin position="61"/>
        <end position="80"/>
    </location>
</feature>
<evidence type="ECO:0000256" key="1">
    <source>
        <dbReference type="ARBA" id="ARBA00010894"/>
    </source>
</evidence>
<accession>A0A348HBS0</accession>
<evidence type="ECO:0000313" key="3">
    <source>
        <dbReference type="EMBL" id="BBG29072.1"/>
    </source>
</evidence>
<sequence>MPSTLWLFVQLFQLYLFILMMRFALHFARADFYNPLVQGIIKATDWLVAPLQKVLRPGRHFDPATLVAALLFSAITSAVLSKMMPVSLGNIAALLCAGVLGTFYTLLRMYMLAIIALAIMSWIAPQPTHPAPLLIAQITRPILAPLQRIIPPLGGMIDISPLIVIFGITILQSIVINLANNILIIQKLIIVGLQ</sequence>
<keyword evidence="4" id="KW-1185">Reference proteome</keyword>
<keyword evidence="2" id="KW-1133">Transmembrane helix</keyword>
<dbReference type="STRING" id="1123510.GCA_000620025_02397"/>
<feature type="transmembrane region" description="Helical" evidence="2">
    <location>
        <begin position="159"/>
        <end position="179"/>
    </location>
</feature>
<comment type="similarity">
    <text evidence="1">Belongs to the YggT family.</text>
</comment>